<proteinExistence type="inferred from homology"/>
<keyword evidence="4 8" id="KW-0812">Transmembrane</keyword>
<keyword evidence="5 8" id="KW-1133">Transmembrane helix</keyword>
<feature type="compositionally biased region" description="Low complexity" evidence="7">
    <location>
        <begin position="464"/>
        <end position="483"/>
    </location>
</feature>
<dbReference type="GO" id="GO:0006874">
    <property type="term" value="P:intracellular calcium ion homeostasis"/>
    <property type="evidence" value="ECO:0007669"/>
    <property type="project" value="TreeGrafter"/>
</dbReference>
<dbReference type="InterPro" id="IPR044880">
    <property type="entry name" value="NCX_ion-bd_dom_sf"/>
</dbReference>
<dbReference type="Pfam" id="PF01699">
    <property type="entry name" value="Na_Ca_ex"/>
    <property type="match status" value="2"/>
</dbReference>
<dbReference type="GeneID" id="27722425"/>
<dbReference type="OMA" id="ARAHFHI"/>
<sequence>MSLITTSHGRSRPWRRLFRRSFYSAFAIAAFLIVASYLQNLVSDDPSRSPQLGPRYAEPVQCRDVHRTPDVCSFVKTNCDDEQPGLVPYLTVYHCAFGYARVVGFPLLVIWLGLLFSTIGIAASDFFTPNLQTIASVLNMPENLAGVTFLAVGNGSPDLFSTVMSMRSNSAALAVGELIGAACFITAIVAGSIAMIREFKVDKRSFVRDLLFFIVAVCLTLVFLLDGYLHFFECIIMIAYYAFYVIFVGVSHWYTMRRSRRAALAESRAHAIEEALQASGQERYEDQPGAAAQLARVQALARPSRPESTISMPRIEIEGDQLNEVEEEDDGRMRREQMAVEIANNMRVRQPTASRRPTAAFIRPSLVGALEFNSALEHFKKEGLSPPGRIGHFRRHSVQNIPRAARFRSEAPPEPTISFDTTSPPLRERAHSHTGNVRDVSDNAPYSGGPALPPHVREARQEQLSGSPSPSLSPSRAASSTRSFQLDGNLAVPPIHPFGPRQPYLDTQTGGSARQSLAPEPLRLHIPSRRSTTSEPSDTLSPFPGYVESPMPMSPTSEAAPPSLFEPPLPIIPTDNGVLVEVDGGVGLLQPYRWWPYSILPPPESMMATLFPTLQNWREKTFADAFVSTLAVPSVFFLSITLPVVDARDPEIDETSQCSECEEENEPSRQSANDQWEMFRRYRRNTVTSNRTLNYDSATPSSPLIVDEGVALDMDRPTVPKPVETPSLPLDESGQVDAEDAGWNKWLVMIQTLAGPPFSVFIISSVLMEQPAEEVVSDVKWSLVASGALFLIVWLTTRSDRRPKYYTLLCFPGFLVSVSWIAVIAGEVVGVLKAIGVILDISDAILGLTVFAAGNSVGDWVSDYTIARLGSPVMAFSGCVGGPMLNILLGVSTGGLIGMVSKARRKHEKHPDRPIVYKPYKIHISGSLVPAAGYRIDCALVRQYRGQSRD</sequence>
<dbReference type="InterPro" id="IPR004837">
    <property type="entry name" value="NaCa_Exmemb"/>
</dbReference>
<evidence type="ECO:0000256" key="5">
    <source>
        <dbReference type="ARBA" id="ARBA00022989"/>
    </source>
</evidence>
<feature type="transmembrane region" description="Helical" evidence="8">
    <location>
        <begin position="831"/>
        <end position="853"/>
    </location>
</feature>
<evidence type="ECO:0000256" key="2">
    <source>
        <dbReference type="ARBA" id="ARBA00008170"/>
    </source>
</evidence>
<comment type="similarity">
    <text evidence="2">Belongs to the Ca(2+):cation antiporter (CaCA) (TC 2.A.19) family.</text>
</comment>
<accession>A0A084GAK8</accession>
<reference evidence="10 11" key="1">
    <citation type="journal article" date="2014" name="Genome Announc.">
        <title>Draft genome sequence of the pathogenic fungus Scedosporium apiospermum.</title>
        <authorList>
            <person name="Vandeputte P."/>
            <person name="Ghamrawi S."/>
            <person name="Rechenmann M."/>
            <person name="Iltis A."/>
            <person name="Giraud S."/>
            <person name="Fleury M."/>
            <person name="Thornton C."/>
            <person name="Delhaes L."/>
            <person name="Meyer W."/>
            <person name="Papon N."/>
            <person name="Bouchara J.P."/>
        </authorList>
    </citation>
    <scope>NUCLEOTIDE SEQUENCE [LARGE SCALE GENOMIC DNA]</scope>
    <source>
        <strain evidence="10 11">IHEM 14462</strain>
    </source>
</reference>
<dbReference type="Proteomes" id="UP000028545">
    <property type="component" value="Unassembled WGS sequence"/>
</dbReference>
<feature type="compositionally biased region" description="Polar residues" evidence="7">
    <location>
        <begin position="529"/>
        <end position="540"/>
    </location>
</feature>
<evidence type="ECO:0000256" key="6">
    <source>
        <dbReference type="ARBA" id="ARBA00023136"/>
    </source>
</evidence>
<dbReference type="RefSeq" id="XP_016644169.1">
    <property type="nucleotide sequence ID" value="XM_016786163.1"/>
</dbReference>
<name>A0A084GAK8_PSEDA</name>
<feature type="domain" description="Sodium/calcium exchanger membrane region" evidence="9">
    <location>
        <begin position="813"/>
        <end position="904"/>
    </location>
</feature>
<keyword evidence="6 8" id="KW-0472">Membrane</keyword>
<feature type="transmembrane region" description="Helical" evidence="8">
    <location>
        <begin position="21"/>
        <end position="38"/>
    </location>
</feature>
<dbReference type="AlphaFoldDB" id="A0A084GAK8"/>
<dbReference type="PANTHER" id="PTHR12266:SF0">
    <property type="entry name" value="MITOCHONDRIAL SODIUM_CALCIUM EXCHANGER PROTEIN"/>
    <property type="match status" value="1"/>
</dbReference>
<feature type="domain" description="Sodium/calcium exchanger membrane region" evidence="9">
    <location>
        <begin position="110"/>
        <end position="248"/>
    </location>
</feature>
<evidence type="ECO:0000256" key="4">
    <source>
        <dbReference type="ARBA" id="ARBA00022692"/>
    </source>
</evidence>
<dbReference type="GO" id="GO:0016020">
    <property type="term" value="C:membrane"/>
    <property type="evidence" value="ECO:0007669"/>
    <property type="project" value="UniProtKB-SubCell"/>
</dbReference>
<feature type="transmembrane region" description="Helical" evidence="8">
    <location>
        <begin position="746"/>
        <end position="767"/>
    </location>
</feature>
<dbReference type="InterPro" id="IPR051359">
    <property type="entry name" value="CaCA_antiporter"/>
</dbReference>
<dbReference type="EMBL" id="JOWA01000088">
    <property type="protein sequence ID" value="KEZ44370.1"/>
    <property type="molecule type" value="Genomic_DNA"/>
</dbReference>
<feature type="transmembrane region" description="Helical" evidence="8">
    <location>
        <begin position="625"/>
        <end position="645"/>
    </location>
</feature>
<evidence type="ECO:0000256" key="7">
    <source>
        <dbReference type="SAM" id="MobiDB-lite"/>
    </source>
</evidence>
<organism evidence="10 11">
    <name type="scientific">Pseudallescheria apiosperma</name>
    <name type="common">Scedosporium apiospermum</name>
    <dbReference type="NCBI Taxonomy" id="563466"/>
    <lineage>
        <taxon>Eukaryota</taxon>
        <taxon>Fungi</taxon>
        <taxon>Dikarya</taxon>
        <taxon>Ascomycota</taxon>
        <taxon>Pezizomycotina</taxon>
        <taxon>Sordariomycetes</taxon>
        <taxon>Hypocreomycetidae</taxon>
        <taxon>Microascales</taxon>
        <taxon>Microascaceae</taxon>
        <taxon>Scedosporium</taxon>
    </lineage>
</organism>
<keyword evidence="3" id="KW-0813">Transport</keyword>
<evidence type="ECO:0000313" key="10">
    <source>
        <dbReference type="EMBL" id="KEZ44370.1"/>
    </source>
</evidence>
<feature type="transmembrane region" description="Helical" evidence="8">
    <location>
        <begin position="230"/>
        <end position="254"/>
    </location>
</feature>
<dbReference type="OrthoDB" id="407410at2759"/>
<feature type="transmembrane region" description="Helical" evidence="8">
    <location>
        <begin position="873"/>
        <end position="900"/>
    </location>
</feature>
<feature type="transmembrane region" description="Helical" evidence="8">
    <location>
        <begin position="779"/>
        <end position="797"/>
    </location>
</feature>
<evidence type="ECO:0000259" key="9">
    <source>
        <dbReference type="Pfam" id="PF01699"/>
    </source>
</evidence>
<feature type="transmembrane region" description="Helical" evidence="8">
    <location>
        <begin position="803"/>
        <end position="824"/>
    </location>
</feature>
<evidence type="ECO:0000256" key="1">
    <source>
        <dbReference type="ARBA" id="ARBA00004141"/>
    </source>
</evidence>
<dbReference type="Gene3D" id="1.20.1420.30">
    <property type="entry name" value="NCX, central ion-binding region"/>
    <property type="match status" value="2"/>
</dbReference>
<dbReference type="GO" id="GO:0008324">
    <property type="term" value="F:monoatomic cation transmembrane transporter activity"/>
    <property type="evidence" value="ECO:0007669"/>
    <property type="project" value="TreeGrafter"/>
</dbReference>
<evidence type="ECO:0000256" key="8">
    <source>
        <dbReference type="SAM" id="Phobius"/>
    </source>
</evidence>
<dbReference type="KEGG" id="sapo:SAPIO_CDS3353"/>
<comment type="caution">
    <text evidence="10">The sequence shown here is derived from an EMBL/GenBank/DDBJ whole genome shotgun (WGS) entry which is preliminary data.</text>
</comment>
<dbReference type="PANTHER" id="PTHR12266">
    <property type="entry name" value="NA+/CA2+ K+ INDEPENDENT EXCHANGER"/>
    <property type="match status" value="1"/>
</dbReference>
<evidence type="ECO:0000313" key="11">
    <source>
        <dbReference type="Proteomes" id="UP000028545"/>
    </source>
</evidence>
<keyword evidence="11" id="KW-1185">Reference proteome</keyword>
<protein>
    <recommendedName>
        <fullName evidence="9">Sodium/calcium exchanger membrane region domain-containing protein</fullName>
    </recommendedName>
</protein>
<feature type="transmembrane region" description="Helical" evidence="8">
    <location>
        <begin position="99"/>
        <end position="122"/>
    </location>
</feature>
<feature type="transmembrane region" description="Helical" evidence="8">
    <location>
        <begin position="134"/>
        <end position="152"/>
    </location>
</feature>
<feature type="compositionally biased region" description="Polar residues" evidence="7">
    <location>
        <begin position="505"/>
        <end position="515"/>
    </location>
</feature>
<evidence type="ECO:0000256" key="3">
    <source>
        <dbReference type="ARBA" id="ARBA00022448"/>
    </source>
</evidence>
<feature type="transmembrane region" description="Helical" evidence="8">
    <location>
        <begin position="172"/>
        <end position="194"/>
    </location>
</feature>
<comment type="subcellular location">
    <subcellularLocation>
        <location evidence="1">Membrane</location>
        <topology evidence="1">Multi-pass membrane protein</topology>
    </subcellularLocation>
</comment>
<gene>
    <name evidence="10" type="ORF">SAPIO_CDS3353</name>
</gene>
<feature type="region of interest" description="Disordered" evidence="7">
    <location>
        <begin position="405"/>
        <end position="540"/>
    </location>
</feature>
<dbReference type="VEuPathDB" id="FungiDB:SAPIO_CDS3353"/>
<dbReference type="HOGENOM" id="CLU_004979_2_0_1"/>
<feature type="transmembrane region" description="Helical" evidence="8">
    <location>
        <begin position="206"/>
        <end position="224"/>
    </location>
</feature>